<dbReference type="RefSeq" id="WP_158618590.1">
    <property type="nucleotide sequence ID" value="NZ_AP018449.1"/>
</dbReference>
<dbReference type="AlphaFoldDB" id="A0A348AEQ8"/>
<protein>
    <submittedName>
        <fullName evidence="1">Uncharacterized protein</fullName>
    </submittedName>
</protein>
<organism evidence="1 2">
    <name type="scientific">Methylomusa anaerophila</name>
    <dbReference type="NCBI Taxonomy" id="1930071"/>
    <lineage>
        <taxon>Bacteria</taxon>
        <taxon>Bacillati</taxon>
        <taxon>Bacillota</taxon>
        <taxon>Negativicutes</taxon>
        <taxon>Selenomonadales</taxon>
        <taxon>Sporomusaceae</taxon>
        <taxon>Methylomusa</taxon>
    </lineage>
</organism>
<reference evidence="1 2" key="1">
    <citation type="journal article" date="2018" name="Int. J. Syst. Evol. Microbiol.">
        <title>Methylomusa anaerophila gen. nov., sp. nov., an anaerobic methanol-utilizing bacterium isolated from a microbial fuel cell.</title>
        <authorList>
            <person name="Amano N."/>
            <person name="Yamamuro A."/>
            <person name="Miyahara M."/>
            <person name="Kouzuma A."/>
            <person name="Abe T."/>
            <person name="Watanabe K."/>
        </authorList>
    </citation>
    <scope>NUCLEOTIDE SEQUENCE [LARGE SCALE GENOMIC DNA]</scope>
    <source>
        <strain evidence="1 2">MMFC1</strain>
    </source>
</reference>
<name>A0A348AEQ8_9FIRM</name>
<keyword evidence="2" id="KW-1185">Reference proteome</keyword>
<proteinExistence type="predicted"/>
<dbReference type="EMBL" id="AP018449">
    <property type="protein sequence ID" value="BBB89556.1"/>
    <property type="molecule type" value="Genomic_DNA"/>
</dbReference>
<evidence type="ECO:0000313" key="1">
    <source>
        <dbReference type="EMBL" id="BBB89556.1"/>
    </source>
</evidence>
<accession>A0A348AEQ8</accession>
<dbReference type="KEGG" id="mana:MAMMFC1_00189"/>
<dbReference type="Proteomes" id="UP000276437">
    <property type="component" value="Chromosome"/>
</dbReference>
<sequence>MISVLAIGVWAKLAGNRSFIVIGMGMRFILLKRTNGFTGVLWREG</sequence>
<evidence type="ECO:0000313" key="2">
    <source>
        <dbReference type="Proteomes" id="UP000276437"/>
    </source>
</evidence>
<gene>
    <name evidence="1" type="ORF">MAMMFC1_00189</name>
</gene>